<dbReference type="EMBL" id="JAGMVJ010000004">
    <property type="protein sequence ID" value="KAH7091573.1"/>
    <property type="molecule type" value="Genomic_DNA"/>
</dbReference>
<keyword evidence="2" id="KW-0539">Nucleus</keyword>
<dbReference type="PANTHER" id="PTHR31001">
    <property type="entry name" value="UNCHARACTERIZED TRANSCRIPTIONAL REGULATORY PROTEIN"/>
    <property type="match status" value="1"/>
</dbReference>
<dbReference type="AlphaFoldDB" id="A0A8K0REW4"/>
<dbReference type="SMART" id="SM00066">
    <property type="entry name" value="GAL4"/>
    <property type="match status" value="1"/>
</dbReference>
<dbReference type="InterPro" id="IPR000210">
    <property type="entry name" value="BTB/POZ_dom"/>
</dbReference>
<dbReference type="Proteomes" id="UP000813461">
    <property type="component" value="Unassembled WGS sequence"/>
</dbReference>
<evidence type="ECO:0000313" key="5">
    <source>
        <dbReference type="EMBL" id="KAH7091573.1"/>
    </source>
</evidence>
<proteinExistence type="predicted"/>
<reference evidence="5" key="1">
    <citation type="journal article" date="2021" name="Nat. Commun.">
        <title>Genetic determinants of endophytism in the Arabidopsis root mycobiome.</title>
        <authorList>
            <person name="Mesny F."/>
            <person name="Miyauchi S."/>
            <person name="Thiergart T."/>
            <person name="Pickel B."/>
            <person name="Atanasova L."/>
            <person name="Karlsson M."/>
            <person name="Huettel B."/>
            <person name="Barry K.W."/>
            <person name="Haridas S."/>
            <person name="Chen C."/>
            <person name="Bauer D."/>
            <person name="Andreopoulos W."/>
            <person name="Pangilinan J."/>
            <person name="LaButti K."/>
            <person name="Riley R."/>
            <person name="Lipzen A."/>
            <person name="Clum A."/>
            <person name="Drula E."/>
            <person name="Henrissat B."/>
            <person name="Kohler A."/>
            <person name="Grigoriev I.V."/>
            <person name="Martin F.M."/>
            <person name="Hacquard S."/>
        </authorList>
    </citation>
    <scope>NUCLEOTIDE SEQUENCE</scope>
    <source>
        <strain evidence="5">MPI-SDFR-AT-0120</strain>
    </source>
</reference>
<evidence type="ECO:0008006" key="7">
    <source>
        <dbReference type="Google" id="ProtNLM"/>
    </source>
</evidence>
<dbReference type="PROSITE" id="PS00463">
    <property type="entry name" value="ZN2_CY6_FUNGAL_1"/>
    <property type="match status" value="1"/>
</dbReference>
<keyword evidence="6" id="KW-1185">Reference proteome</keyword>
<dbReference type="Pfam" id="PF00172">
    <property type="entry name" value="Zn_clus"/>
    <property type="match status" value="1"/>
</dbReference>
<dbReference type="Gene3D" id="3.30.710.10">
    <property type="entry name" value="Potassium Channel Kv1.1, Chain A"/>
    <property type="match status" value="1"/>
</dbReference>
<feature type="domain" description="BTB" evidence="4">
    <location>
        <begin position="591"/>
        <end position="658"/>
    </location>
</feature>
<protein>
    <recommendedName>
        <fullName evidence="7">Zn(2)-C6 fungal-type domain-containing protein</fullName>
    </recommendedName>
</protein>
<evidence type="ECO:0000256" key="1">
    <source>
        <dbReference type="ARBA" id="ARBA00004123"/>
    </source>
</evidence>
<dbReference type="GO" id="GO:0005634">
    <property type="term" value="C:nucleus"/>
    <property type="evidence" value="ECO:0007669"/>
    <property type="project" value="UniProtKB-SubCell"/>
</dbReference>
<organism evidence="5 6">
    <name type="scientific">Paraphoma chrysanthemicola</name>
    <dbReference type="NCBI Taxonomy" id="798071"/>
    <lineage>
        <taxon>Eukaryota</taxon>
        <taxon>Fungi</taxon>
        <taxon>Dikarya</taxon>
        <taxon>Ascomycota</taxon>
        <taxon>Pezizomycotina</taxon>
        <taxon>Dothideomycetes</taxon>
        <taxon>Pleosporomycetidae</taxon>
        <taxon>Pleosporales</taxon>
        <taxon>Pleosporineae</taxon>
        <taxon>Phaeosphaeriaceae</taxon>
        <taxon>Paraphoma</taxon>
    </lineage>
</organism>
<dbReference type="InterPro" id="IPR011333">
    <property type="entry name" value="SKP1/BTB/POZ_sf"/>
</dbReference>
<evidence type="ECO:0000313" key="6">
    <source>
        <dbReference type="Proteomes" id="UP000813461"/>
    </source>
</evidence>
<dbReference type="CDD" id="cd12148">
    <property type="entry name" value="fungal_TF_MHR"/>
    <property type="match status" value="1"/>
</dbReference>
<evidence type="ECO:0000256" key="2">
    <source>
        <dbReference type="ARBA" id="ARBA00023242"/>
    </source>
</evidence>
<feature type="domain" description="Zn(2)-C6 fungal-type" evidence="3">
    <location>
        <begin position="28"/>
        <end position="58"/>
    </location>
</feature>
<dbReference type="Gene3D" id="4.10.240.10">
    <property type="entry name" value="Zn(2)-C6 fungal-type DNA-binding domain"/>
    <property type="match status" value="1"/>
</dbReference>
<evidence type="ECO:0000259" key="3">
    <source>
        <dbReference type="PROSITE" id="PS50048"/>
    </source>
</evidence>
<accession>A0A8K0REW4</accession>
<dbReference type="GO" id="GO:0008270">
    <property type="term" value="F:zinc ion binding"/>
    <property type="evidence" value="ECO:0007669"/>
    <property type="project" value="InterPro"/>
</dbReference>
<dbReference type="InterPro" id="IPR001138">
    <property type="entry name" value="Zn2Cys6_DnaBD"/>
</dbReference>
<evidence type="ECO:0000259" key="4">
    <source>
        <dbReference type="PROSITE" id="PS50097"/>
    </source>
</evidence>
<name>A0A8K0REW4_9PLEO</name>
<sequence length="848" mass="95424">MSQLGASSSEASPGASANLSKNNCKSYSCVLCAQRKVRCDRNPGGCANCTKARVNCIYKPPPPPRRRKKGDRDVDTTVRLRIYEDALRQLQVDPEAIVKQALSTGTAYGAGTALKPFFPSLTGEARHESHVKPEAGVLVTDEGRSRYLENGIWTSLQSEFRAARDILEDSSDDDSTEPEDGLRIGLHRDPVKLGLMPFDVEMRRRLWWQIMMLEGYAQKLAGTGTAGTILMGDVNMPANVNDSDLFIGMKEPPPEHEGASEMMFFLIRCHVGEFLKRSADTHTTFDGVWNKLTTSAVHVAIKDKAITELEALFEQKFLQYCDPSIPWHLMCSQLGKAIIFMMRFMAHSTEYYKMDMRQDEKDLLFDLALQVIAAQNLAYTMKEMQGFMWHVNLHFQWKAFVYLLSELRYRFEGPVVDKAWEEVAKAHDFHPSFDKELALRALPVAVSNLTLKAWDAYISHRGVPPLGEPYFIQVIRHRQSHPKASKEAAHLSATTTPDISTEIFHSKGRLVDSHIVPSTDPLQAPEWNAADFNTSLGATSNLVETLPLDRPESLDWATWDNLLVDFQTAATEDMPIDLSAFNFGLKNGDYSDLVITCGTDTYNVHRMIVCARADVFSRAVGFGGKETDEGKIDLPDDEPDTVALLMQYLYEGEYEPRLPSESVTNHAESSNMSLREVVRTISSHPDGYNYLYTFPHTCSDCRSYPNERFICPHHQCGNECEWNCNLFTCNKCTRIKVHGPADQLLLHSKMYEIADKYDVKGLKDLARVKFEGSCATFWDDSLFSAAAHHAFSTTMEDDKGLRDVVSGTISKHMELIRKPEVQALMTEFNGLSMSILLKKADEHGWGVK</sequence>
<gene>
    <name evidence="5" type="ORF">FB567DRAFT_558421</name>
</gene>
<comment type="subcellular location">
    <subcellularLocation>
        <location evidence="1">Nucleus</location>
    </subcellularLocation>
</comment>
<comment type="caution">
    <text evidence="5">The sequence shown here is derived from an EMBL/GenBank/DDBJ whole genome shotgun (WGS) entry which is preliminary data.</text>
</comment>
<dbReference type="CDD" id="cd00067">
    <property type="entry name" value="GAL4"/>
    <property type="match status" value="1"/>
</dbReference>
<dbReference type="InterPro" id="IPR050613">
    <property type="entry name" value="Sec_Metabolite_Reg"/>
</dbReference>
<dbReference type="Pfam" id="PF00651">
    <property type="entry name" value="BTB"/>
    <property type="match status" value="1"/>
</dbReference>
<dbReference type="SUPFAM" id="SSF57701">
    <property type="entry name" value="Zn2/Cys6 DNA-binding domain"/>
    <property type="match status" value="1"/>
</dbReference>
<dbReference type="PROSITE" id="PS50097">
    <property type="entry name" value="BTB"/>
    <property type="match status" value="1"/>
</dbReference>
<dbReference type="GO" id="GO:0000981">
    <property type="term" value="F:DNA-binding transcription factor activity, RNA polymerase II-specific"/>
    <property type="evidence" value="ECO:0007669"/>
    <property type="project" value="InterPro"/>
</dbReference>
<dbReference type="OrthoDB" id="2269373at2759"/>
<dbReference type="InterPro" id="IPR036864">
    <property type="entry name" value="Zn2-C6_fun-type_DNA-bd_sf"/>
</dbReference>
<dbReference type="SUPFAM" id="SSF54695">
    <property type="entry name" value="POZ domain"/>
    <property type="match status" value="1"/>
</dbReference>
<dbReference type="PANTHER" id="PTHR31001:SF85">
    <property type="entry name" value="ZN(II)2CYS6 TRANSCRIPTION FACTOR (EUROFUNG)"/>
    <property type="match status" value="1"/>
</dbReference>
<dbReference type="PROSITE" id="PS50048">
    <property type="entry name" value="ZN2_CY6_FUNGAL_2"/>
    <property type="match status" value="1"/>
</dbReference>
<dbReference type="CDD" id="cd18186">
    <property type="entry name" value="BTB_POZ_ZBTB_KLHL-like"/>
    <property type="match status" value="1"/>
</dbReference>